<name>A0A439D9X9_9PEZI</name>
<dbReference type="InterPro" id="IPR011009">
    <property type="entry name" value="Kinase-like_dom_sf"/>
</dbReference>
<accession>A0A439D9X9</accession>
<evidence type="ECO:0000313" key="2">
    <source>
        <dbReference type="Proteomes" id="UP000286045"/>
    </source>
</evidence>
<reference evidence="1 2" key="1">
    <citation type="submission" date="2018-12" db="EMBL/GenBank/DDBJ databases">
        <title>Draft genome sequence of Xylaria grammica IHI A82.</title>
        <authorList>
            <person name="Buettner E."/>
            <person name="Kellner H."/>
        </authorList>
    </citation>
    <scope>NUCLEOTIDE SEQUENCE [LARGE SCALE GENOMIC DNA]</scope>
    <source>
        <strain evidence="1 2">IHI A82</strain>
    </source>
</reference>
<organism evidence="1 2">
    <name type="scientific">Xylaria grammica</name>
    <dbReference type="NCBI Taxonomy" id="363999"/>
    <lineage>
        <taxon>Eukaryota</taxon>
        <taxon>Fungi</taxon>
        <taxon>Dikarya</taxon>
        <taxon>Ascomycota</taxon>
        <taxon>Pezizomycotina</taxon>
        <taxon>Sordariomycetes</taxon>
        <taxon>Xylariomycetidae</taxon>
        <taxon>Xylariales</taxon>
        <taxon>Xylariaceae</taxon>
        <taxon>Xylaria</taxon>
    </lineage>
</organism>
<dbReference type="Proteomes" id="UP000286045">
    <property type="component" value="Unassembled WGS sequence"/>
</dbReference>
<dbReference type="AlphaFoldDB" id="A0A439D9X9"/>
<keyword evidence="2" id="KW-1185">Reference proteome</keyword>
<sequence>MDGGPGTRARLLTRFFGRLHGYHPEKYIGATIIYKRTKPDGDVERIVVKHAQFRQDGDEIQSEEKVLRSLWGSEHNLRLIAITDDRKHRQSRWDRPRHRTQDRRTLPWKLPVNQLAFKSIKKFRFFVTEYLSRGDGLELIARCQEKEIKISEPILWCFWLCLTRACIGVAYPPSRKNRHPPEVWRETLPITTGQRRSKITHGDIYLGNIMFGDYNSGNGGAQPACHHITPILKKHCKKICFGSHLEKVMQQLAKVERNEVLVYPDDRSALVIEVELDERGLFETMAEEEFSQSDDFSVEFRCTIARCMATEPANRPTFEELLAICERNIALTQDWTPFRVEVNELFETPAG</sequence>
<evidence type="ECO:0008006" key="3">
    <source>
        <dbReference type="Google" id="ProtNLM"/>
    </source>
</evidence>
<proteinExistence type="predicted"/>
<dbReference type="EMBL" id="RYZI01000087">
    <property type="protein sequence ID" value="RWA11201.1"/>
    <property type="molecule type" value="Genomic_DNA"/>
</dbReference>
<protein>
    <recommendedName>
        <fullName evidence="3">Protein kinase domain-containing protein</fullName>
    </recommendedName>
</protein>
<evidence type="ECO:0000313" key="1">
    <source>
        <dbReference type="EMBL" id="RWA11201.1"/>
    </source>
</evidence>
<comment type="caution">
    <text evidence="1">The sequence shown here is derived from an EMBL/GenBank/DDBJ whole genome shotgun (WGS) entry which is preliminary data.</text>
</comment>
<gene>
    <name evidence="1" type="ORF">EKO27_g3902</name>
</gene>
<dbReference type="SUPFAM" id="SSF56112">
    <property type="entry name" value="Protein kinase-like (PK-like)"/>
    <property type="match status" value="1"/>
</dbReference>